<name>A0A5A8F405_9BACT</name>
<accession>A0A5A8F405</accession>
<dbReference type="AlphaFoldDB" id="A0A5A8F405"/>
<dbReference type="EMBL" id="VFJB01000005">
    <property type="protein sequence ID" value="KAA0258256.1"/>
    <property type="molecule type" value="Genomic_DNA"/>
</dbReference>
<sequence>MFPIRCPNKNDITVRMSAIQALGIYKALQILLPYSANEWIKTKNPIFDNKTPLEIMLQGRVADLYIIRRYLDAERGSLYE</sequence>
<organism evidence="2 3">
    <name type="scientific">Deferribacter autotrophicus</name>
    <dbReference type="NCBI Taxonomy" id="500465"/>
    <lineage>
        <taxon>Bacteria</taxon>
        <taxon>Pseudomonadati</taxon>
        <taxon>Deferribacterota</taxon>
        <taxon>Deferribacteres</taxon>
        <taxon>Deferribacterales</taxon>
        <taxon>Deferribacteraceae</taxon>
        <taxon>Deferribacter</taxon>
    </lineage>
</organism>
<dbReference type="InterPro" id="IPR024467">
    <property type="entry name" value="Xre/MbcA/ParS-like_toxin-bd"/>
</dbReference>
<protein>
    <submittedName>
        <fullName evidence="2">DUF2384 domain-containing protein</fullName>
    </submittedName>
</protein>
<dbReference type="OrthoDB" id="117888at2"/>
<dbReference type="Proteomes" id="UP000322876">
    <property type="component" value="Unassembled WGS sequence"/>
</dbReference>
<evidence type="ECO:0000259" key="1">
    <source>
        <dbReference type="Pfam" id="PF09722"/>
    </source>
</evidence>
<proteinExistence type="predicted"/>
<reference evidence="2 3" key="1">
    <citation type="submission" date="2019-06" db="EMBL/GenBank/DDBJ databases">
        <title>Genomic insights into carbon and energy metabolism of Deferribacter autotrophicus revealed new metabolic traits in the phylum Deferribacteres.</title>
        <authorList>
            <person name="Slobodkin A.I."/>
            <person name="Slobodkina G.B."/>
            <person name="Allioux M."/>
            <person name="Alain K."/>
            <person name="Jebbar M."/>
            <person name="Shadrin V."/>
            <person name="Kublanov I.V."/>
            <person name="Toshchakov S.V."/>
            <person name="Bonch-Osmolovskaya E.A."/>
        </authorList>
    </citation>
    <scope>NUCLEOTIDE SEQUENCE [LARGE SCALE GENOMIC DNA]</scope>
    <source>
        <strain evidence="2 3">SL50</strain>
    </source>
</reference>
<evidence type="ECO:0000313" key="3">
    <source>
        <dbReference type="Proteomes" id="UP000322876"/>
    </source>
</evidence>
<comment type="caution">
    <text evidence="2">The sequence shown here is derived from an EMBL/GenBank/DDBJ whole genome shotgun (WGS) entry which is preliminary data.</text>
</comment>
<evidence type="ECO:0000313" key="2">
    <source>
        <dbReference type="EMBL" id="KAA0258256.1"/>
    </source>
</evidence>
<dbReference type="Pfam" id="PF09722">
    <property type="entry name" value="Xre_MbcA_ParS_C"/>
    <property type="match status" value="1"/>
</dbReference>
<gene>
    <name evidence="2" type="ORF">FHQ18_07640</name>
</gene>
<keyword evidence="3" id="KW-1185">Reference proteome</keyword>
<feature type="domain" description="Antitoxin Xre/MbcA/ParS-like toxin-binding" evidence="1">
    <location>
        <begin position="35"/>
        <end position="76"/>
    </location>
</feature>
<dbReference type="RefSeq" id="WP_149266576.1">
    <property type="nucleotide sequence ID" value="NZ_VFJB01000005.1"/>
</dbReference>